<dbReference type="RefSeq" id="WP_019019203.1">
    <property type="nucleotide sequence ID" value="NZ_BMXD01000006.1"/>
</dbReference>
<dbReference type="SMART" id="SM00448">
    <property type="entry name" value="REC"/>
    <property type="match status" value="1"/>
</dbReference>
<dbReference type="EMBL" id="JBHRUH010000004">
    <property type="protein sequence ID" value="MFC3290898.1"/>
    <property type="molecule type" value="Genomic_DNA"/>
</dbReference>
<dbReference type="InterPro" id="IPR011006">
    <property type="entry name" value="CheY-like_superfamily"/>
</dbReference>
<dbReference type="Pfam" id="PF13487">
    <property type="entry name" value="HD_5"/>
    <property type="match status" value="1"/>
</dbReference>
<protein>
    <submittedName>
        <fullName evidence="5">HD domain-containing phosphohydrolase</fullName>
    </submittedName>
</protein>
<dbReference type="PROSITE" id="PS50110">
    <property type="entry name" value="RESPONSE_REGULATORY"/>
    <property type="match status" value="1"/>
</dbReference>
<feature type="domain" description="Response regulatory" evidence="3">
    <location>
        <begin position="12"/>
        <end position="127"/>
    </location>
</feature>
<dbReference type="InterPro" id="IPR001789">
    <property type="entry name" value="Sig_transdc_resp-reg_receiver"/>
</dbReference>
<evidence type="ECO:0000259" key="3">
    <source>
        <dbReference type="PROSITE" id="PS50110"/>
    </source>
</evidence>
<dbReference type="CDD" id="cd00077">
    <property type="entry name" value="HDc"/>
    <property type="match status" value="1"/>
</dbReference>
<feature type="modified residue" description="4-aspartylphosphate" evidence="1">
    <location>
        <position position="61"/>
    </location>
</feature>
<dbReference type="Gene3D" id="1.10.3210.10">
    <property type="entry name" value="Hypothetical protein af1432"/>
    <property type="match status" value="1"/>
</dbReference>
<accession>A0ABV7LXX5</accession>
<feature type="coiled-coil region" evidence="2">
    <location>
        <begin position="129"/>
        <end position="167"/>
    </location>
</feature>
<dbReference type="InterPro" id="IPR003607">
    <property type="entry name" value="HD/PDEase_dom"/>
</dbReference>
<dbReference type="SUPFAM" id="SSF109604">
    <property type="entry name" value="HD-domain/PDEase-like"/>
    <property type="match status" value="1"/>
</dbReference>
<evidence type="ECO:0000256" key="2">
    <source>
        <dbReference type="SAM" id="Coils"/>
    </source>
</evidence>
<evidence type="ECO:0000313" key="6">
    <source>
        <dbReference type="Proteomes" id="UP001595640"/>
    </source>
</evidence>
<keyword evidence="6" id="KW-1185">Reference proteome</keyword>
<dbReference type="Proteomes" id="UP001595640">
    <property type="component" value="Unassembled WGS sequence"/>
</dbReference>
<comment type="caution">
    <text evidence="5">The sequence shown here is derived from an EMBL/GenBank/DDBJ whole genome shotgun (WGS) entry which is preliminary data.</text>
</comment>
<keyword evidence="1" id="KW-0597">Phosphoprotein</keyword>
<dbReference type="InterPro" id="IPR052020">
    <property type="entry name" value="Cyclic_di-GMP/3'3'-cGAMP_PDE"/>
</dbReference>
<sequence length="444" mass="50851">MSEQCLEAATPTLLLVDDEENILRSLRRVLRNEPYTLLTANGGEQALDLMKAQHVDLVVSDARMPGMDGATLLAEIQQHWPDCLSILLTGYADISTTIRAINEGQIYRYISKPWDDDELRLIIRQALDYQFAERERQRLERLTLAQNQQLQELNADLENRVRARTAELQEVADMLDLAYAELKRSYVTATEVFSSLINQRLPRDFQTNGRVVALVKAFAQHHELDEATSRNLAMAAALYNLGKLTWKDSLFTRPSDLLYKEDLDQYRRYPELGESLLMTLEPLREAAMLIRHHQERWNGSGFPDHLREMEIPFGARLLRLAVDFVELQQGTVLARNLERDEALKLLQKFSGRFYDPELCEQFVSLCIEQKLDTTLADDTVLVVDTLKLEPGMVMARSLYAENGTLLLNEGKELDAWLIDKLIKFEATESASYTLHVRQPQPEAG</sequence>
<feature type="domain" description="HD-GYP" evidence="4">
    <location>
        <begin position="182"/>
        <end position="378"/>
    </location>
</feature>
<evidence type="ECO:0000313" key="5">
    <source>
        <dbReference type="EMBL" id="MFC3290898.1"/>
    </source>
</evidence>
<name>A0ABV7LXX5_9GAMM</name>
<dbReference type="CDD" id="cd17569">
    <property type="entry name" value="REC_HupR-like"/>
    <property type="match status" value="1"/>
</dbReference>
<dbReference type="Pfam" id="PF00072">
    <property type="entry name" value="Response_reg"/>
    <property type="match status" value="1"/>
</dbReference>
<organism evidence="5 6">
    <name type="scientific">Modicisalibacter luteus</name>
    <dbReference type="NCBI Taxonomy" id="453962"/>
    <lineage>
        <taxon>Bacteria</taxon>
        <taxon>Pseudomonadati</taxon>
        <taxon>Pseudomonadota</taxon>
        <taxon>Gammaproteobacteria</taxon>
        <taxon>Oceanospirillales</taxon>
        <taxon>Halomonadaceae</taxon>
        <taxon>Modicisalibacter</taxon>
    </lineage>
</organism>
<reference evidence="6" key="1">
    <citation type="journal article" date="2019" name="Int. J. Syst. Evol. Microbiol.">
        <title>The Global Catalogue of Microorganisms (GCM) 10K type strain sequencing project: providing services to taxonomists for standard genome sequencing and annotation.</title>
        <authorList>
            <consortium name="The Broad Institute Genomics Platform"/>
            <consortium name="The Broad Institute Genome Sequencing Center for Infectious Disease"/>
            <person name="Wu L."/>
            <person name="Ma J."/>
        </authorList>
    </citation>
    <scope>NUCLEOTIDE SEQUENCE [LARGE SCALE GENOMIC DNA]</scope>
    <source>
        <strain evidence="6">KCTC 12847</strain>
    </source>
</reference>
<evidence type="ECO:0000259" key="4">
    <source>
        <dbReference type="PROSITE" id="PS51832"/>
    </source>
</evidence>
<dbReference type="Gene3D" id="3.40.50.2300">
    <property type="match status" value="1"/>
</dbReference>
<dbReference type="InterPro" id="IPR037522">
    <property type="entry name" value="HD_GYP_dom"/>
</dbReference>
<dbReference type="PANTHER" id="PTHR45228">
    <property type="entry name" value="CYCLIC DI-GMP PHOSPHODIESTERASE TM_0186-RELATED"/>
    <property type="match status" value="1"/>
</dbReference>
<dbReference type="SUPFAM" id="SSF52172">
    <property type="entry name" value="CheY-like"/>
    <property type="match status" value="1"/>
</dbReference>
<dbReference type="PANTHER" id="PTHR45228:SF8">
    <property type="entry name" value="TWO-COMPONENT RESPONSE REGULATOR-RELATED"/>
    <property type="match status" value="1"/>
</dbReference>
<proteinExistence type="predicted"/>
<evidence type="ECO:0000256" key="1">
    <source>
        <dbReference type="PROSITE-ProRule" id="PRU00169"/>
    </source>
</evidence>
<keyword evidence="2" id="KW-0175">Coiled coil</keyword>
<gene>
    <name evidence="5" type="ORF">ACFOEI_02290</name>
</gene>
<dbReference type="PROSITE" id="PS51832">
    <property type="entry name" value="HD_GYP"/>
    <property type="match status" value="1"/>
</dbReference>